<keyword evidence="3" id="KW-1185">Reference proteome</keyword>
<dbReference type="RefSeq" id="WP_163135051.1">
    <property type="nucleotide sequence ID" value="NZ_JAAILA010000003.1"/>
</dbReference>
<evidence type="ECO:0008006" key="4">
    <source>
        <dbReference type="Google" id="ProtNLM"/>
    </source>
</evidence>
<accession>A0ABX0CXB4</accession>
<gene>
    <name evidence="2" type="ORF">G4923_00945</name>
</gene>
<dbReference type="PROSITE" id="PS51257">
    <property type="entry name" value="PROKAR_LIPOPROTEIN"/>
    <property type="match status" value="1"/>
</dbReference>
<evidence type="ECO:0000256" key="1">
    <source>
        <dbReference type="SAM" id="MobiDB-lite"/>
    </source>
</evidence>
<dbReference type="EMBL" id="JAAILA010000003">
    <property type="protein sequence ID" value="NEX87285.1"/>
    <property type="molecule type" value="Genomic_DNA"/>
</dbReference>
<evidence type="ECO:0000313" key="3">
    <source>
        <dbReference type="Proteomes" id="UP000472827"/>
    </source>
</evidence>
<proteinExistence type="predicted"/>
<protein>
    <recommendedName>
        <fullName evidence="4">Lipoprotein</fullName>
    </recommendedName>
</protein>
<name>A0ABX0CXB4_9GAMM</name>
<sequence>MKKTPLAMMLMATLSGCGGGGGGSDGGNTDSPTPPSASLAMSGKAIDGYIQGATVYLDLNFNRQWDDGEPKTTTNDAGDYRLELPVDLQTCAQYAPLVVDVPVDAVDQDLGPVTEAYQMVLPPTFAPITKDDVYHVTPLTTVLWSSVESELAAQSQTTCQTVMANRQKQEQLIASMKQAVSRVVSHYNISEQTLYADFIASGDSETATLAQEIVRGLQQSFTETEALKRENPDAKFVYVDYHKGDSRDHNNTYPDAWYREIQLQGPAQSSTELVKVSDDFAQIIKTIIYGEERQVTGNNYTYTTRYDFESRNGDNTPYSCDIKETLSTRSNGKMYSLENLAKTSAESFNDCAPDDMAAAITHRYAFINYSNNDLSYSTQFIYSRQAGAFSFLSDWVGLEAQLSTLNMGELTAALEALPYQYDEPSQDPDATSWVKSMTASENGNTIKTSYNSSGLYQKQTTYADGTHSLECGTDGVNWGACQ</sequence>
<dbReference type="Proteomes" id="UP000472827">
    <property type="component" value="Unassembled WGS sequence"/>
</dbReference>
<evidence type="ECO:0000313" key="2">
    <source>
        <dbReference type="EMBL" id="NEX87285.1"/>
    </source>
</evidence>
<organism evidence="2 3">
    <name type="scientific">Aeromonas rivipollensis</name>
    <dbReference type="NCBI Taxonomy" id="948519"/>
    <lineage>
        <taxon>Bacteria</taxon>
        <taxon>Pseudomonadati</taxon>
        <taxon>Pseudomonadota</taxon>
        <taxon>Gammaproteobacteria</taxon>
        <taxon>Aeromonadales</taxon>
        <taxon>Aeromonadaceae</taxon>
        <taxon>Aeromonas</taxon>
    </lineage>
</organism>
<comment type="caution">
    <text evidence="2">The sequence shown here is derived from an EMBL/GenBank/DDBJ whole genome shotgun (WGS) entry which is preliminary data.</text>
</comment>
<reference evidence="2 3" key="1">
    <citation type="submission" date="2020-02" db="EMBL/GenBank/DDBJ databases">
        <title>Genome sequencing of Aeromonas rivipollensis.</title>
        <authorList>
            <person name="Fono-Tamo Ubani E.K."/>
            <person name="Lekota K.E."/>
        </authorList>
    </citation>
    <scope>NUCLEOTIDE SEQUENCE [LARGE SCALE GENOMIC DNA]</scope>
    <source>
        <strain evidence="2 3">G78</strain>
    </source>
</reference>
<feature type="region of interest" description="Disordered" evidence="1">
    <location>
        <begin position="19"/>
        <end position="39"/>
    </location>
</feature>